<dbReference type="Proteomes" id="UP001055732">
    <property type="component" value="Chromosome"/>
</dbReference>
<evidence type="ECO:0000313" key="2">
    <source>
        <dbReference type="EMBL" id="USS40333.1"/>
    </source>
</evidence>
<evidence type="ECO:0000313" key="3">
    <source>
        <dbReference type="Proteomes" id="UP001055732"/>
    </source>
</evidence>
<reference evidence="2" key="1">
    <citation type="journal article" date="1998" name="Int. J. Syst. Bacteriol. 48 Pt">
        <title>Thermococcus guaymasensis sp. nov. and Thermococcus aggregans sp. nov., two novel thermophilic archaea isolated from the Guaymas Basin hydrothermal vent site.</title>
        <authorList>
            <person name="Canganella F."/>
            <person name="Jones W.J."/>
            <person name="Gambacorta A."/>
            <person name="Antranikian G."/>
        </authorList>
    </citation>
    <scope>NUCLEOTIDE SEQUENCE</scope>
    <source>
        <strain evidence="2">TY</strain>
    </source>
</reference>
<name>A0A9E7MWU6_THEAG</name>
<proteinExistence type="predicted"/>
<dbReference type="AlphaFoldDB" id="A0A9E7MWU6"/>
<feature type="transmembrane region" description="Helical" evidence="1">
    <location>
        <begin position="51"/>
        <end position="70"/>
    </location>
</feature>
<dbReference type="KEGG" id="tagg:NF865_08405"/>
<sequence>MKRGIKMKEYQKKLVEAGVEGVIIMVFSYLFYYQNYLLYKWHRGLSLPSKIPFAIAGILTGAAYLMYKLYRIYPLMQKEKIGDVIRKENLESL</sequence>
<keyword evidence="1" id="KW-0472">Membrane</keyword>
<evidence type="ECO:0000256" key="1">
    <source>
        <dbReference type="SAM" id="Phobius"/>
    </source>
</evidence>
<organism evidence="2 3">
    <name type="scientific">Thermococcus aggregans</name>
    <dbReference type="NCBI Taxonomy" id="110163"/>
    <lineage>
        <taxon>Archaea</taxon>
        <taxon>Methanobacteriati</taxon>
        <taxon>Methanobacteriota</taxon>
        <taxon>Thermococci</taxon>
        <taxon>Thermococcales</taxon>
        <taxon>Thermococcaceae</taxon>
        <taxon>Thermococcus</taxon>
    </lineage>
</organism>
<protein>
    <submittedName>
        <fullName evidence="2">Uncharacterized protein</fullName>
    </submittedName>
</protein>
<dbReference type="RefSeq" id="WP_253304289.1">
    <property type="nucleotide sequence ID" value="NZ_CP099582.1"/>
</dbReference>
<reference evidence="2" key="2">
    <citation type="submission" date="2022-06" db="EMBL/GenBank/DDBJ databases">
        <authorList>
            <person name="Park Y.-J."/>
        </authorList>
    </citation>
    <scope>NUCLEOTIDE SEQUENCE</scope>
    <source>
        <strain evidence="2">TY</strain>
    </source>
</reference>
<dbReference type="EMBL" id="CP099582">
    <property type="protein sequence ID" value="USS40333.1"/>
    <property type="molecule type" value="Genomic_DNA"/>
</dbReference>
<keyword evidence="1" id="KW-0812">Transmembrane</keyword>
<keyword evidence="1" id="KW-1133">Transmembrane helix</keyword>
<keyword evidence="3" id="KW-1185">Reference proteome</keyword>
<gene>
    <name evidence="2" type="ORF">NF865_08405</name>
</gene>
<feature type="transmembrane region" description="Helical" evidence="1">
    <location>
        <begin position="21"/>
        <end position="39"/>
    </location>
</feature>
<accession>A0A9E7MWU6</accession>